<name>A0A2N5GSP0_9BACI</name>
<evidence type="ECO:0000313" key="1">
    <source>
        <dbReference type="EMBL" id="PLR86789.1"/>
    </source>
</evidence>
<dbReference type="Proteomes" id="UP000235114">
    <property type="component" value="Unassembled WGS sequence"/>
</dbReference>
<dbReference type="OrthoDB" id="26424at2"/>
<dbReference type="AlphaFoldDB" id="A0A2N5GSP0"/>
<proteinExistence type="predicted"/>
<keyword evidence="4" id="KW-1185">Reference proteome</keyword>
<organism evidence="1 3">
    <name type="scientific">Bacillus canaveralius</name>
    <dbReference type="NCBI Taxonomy" id="1403243"/>
    <lineage>
        <taxon>Bacteria</taxon>
        <taxon>Bacillati</taxon>
        <taxon>Bacillota</taxon>
        <taxon>Bacilli</taxon>
        <taxon>Bacillales</taxon>
        <taxon>Bacillaceae</taxon>
        <taxon>Bacillus</taxon>
    </lineage>
</organism>
<dbReference type="EMBL" id="PGVD01000056">
    <property type="protein sequence ID" value="PLR92750.1"/>
    <property type="molecule type" value="Genomic_DNA"/>
</dbReference>
<gene>
    <name evidence="1" type="ORF">CU635_00395</name>
    <name evidence="2" type="ORF">CVD25_18110</name>
</gene>
<dbReference type="RefSeq" id="WP_101575199.1">
    <property type="nucleotide sequence ID" value="NZ_PGVA01000001.1"/>
</dbReference>
<dbReference type="Proteomes" id="UP000234951">
    <property type="component" value="Unassembled WGS sequence"/>
</dbReference>
<reference evidence="2 4" key="2">
    <citation type="submission" date="2017-12" db="EMBL/GenBank/DDBJ databases">
        <title>Comparative Functional Genomics of Dry Heat Resistant strains isolated from the Viking Spacecraft.</title>
        <authorList>
            <person name="Seuylemezian A."/>
            <person name="Cooper K."/>
            <person name="Vaishampayan P."/>
        </authorList>
    </citation>
    <scope>NUCLEOTIDE SEQUENCE [LARGE SCALE GENOMIC DNA]</scope>
    <source>
        <strain evidence="2 4">ATCC 29669</strain>
    </source>
</reference>
<comment type="caution">
    <text evidence="1">The sequence shown here is derived from an EMBL/GenBank/DDBJ whole genome shotgun (WGS) entry which is preliminary data.</text>
</comment>
<evidence type="ECO:0000313" key="2">
    <source>
        <dbReference type="EMBL" id="PLR92750.1"/>
    </source>
</evidence>
<sequence>MIEENLTSKLQEYCQRHPSYITDFYPQLTGEFSEEVDALFKDYIEQSAAEASNRKKYYNVCRIIKLYKKACGKIKADGLIEALKQKYERRPAFVDELGKIK</sequence>
<evidence type="ECO:0000313" key="4">
    <source>
        <dbReference type="Proteomes" id="UP000235114"/>
    </source>
</evidence>
<accession>A0A2N5GSP0</accession>
<dbReference type="EMBL" id="PGVA01000001">
    <property type="protein sequence ID" value="PLR86789.1"/>
    <property type="molecule type" value="Genomic_DNA"/>
</dbReference>
<protein>
    <submittedName>
        <fullName evidence="1">Uncharacterized protein</fullName>
    </submittedName>
</protein>
<evidence type="ECO:0000313" key="3">
    <source>
        <dbReference type="Proteomes" id="UP000234951"/>
    </source>
</evidence>
<reference evidence="1 3" key="1">
    <citation type="submission" date="2017-11" db="EMBL/GenBank/DDBJ databases">
        <title>Comparitive Functional Genomics of Dry Heat Resistant strains isolated from the Viking Spacecraft.</title>
        <authorList>
            <person name="Seuylemezian A."/>
            <person name="Cooper K."/>
            <person name="Vaishampayan P."/>
        </authorList>
    </citation>
    <scope>NUCLEOTIDE SEQUENCE [LARGE SCALE GENOMIC DNA]</scope>
    <source>
        <strain evidence="1 3">M4.6</strain>
    </source>
</reference>